<comment type="caution">
    <text evidence="1">The sequence shown here is derived from an EMBL/GenBank/DDBJ whole genome shotgun (WGS) entry which is preliminary data.</text>
</comment>
<dbReference type="Proteomes" id="UP001605036">
    <property type="component" value="Unassembled WGS sequence"/>
</dbReference>
<protein>
    <submittedName>
        <fullName evidence="1">Uncharacterized protein</fullName>
    </submittedName>
</protein>
<organism evidence="1 2">
    <name type="scientific">Riccia fluitans</name>
    <dbReference type="NCBI Taxonomy" id="41844"/>
    <lineage>
        <taxon>Eukaryota</taxon>
        <taxon>Viridiplantae</taxon>
        <taxon>Streptophyta</taxon>
        <taxon>Embryophyta</taxon>
        <taxon>Marchantiophyta</taxon>
        <taxon>Marchantiopsida</taxon>
        <taxon>Marchantiidae</taxon>
        <taxon>Marchantiales</taxon>
        <taxon>Ricciaceae</taxon>
        <taxon>Riccia</taxon>
    </lineage>
</organism>
<reference evidence="1 2" key="1">
    <citation type="submission" date="2024-09" db="EMBL/GenBank/DDBJ databases">
        <title>Chromosome-scale assembly of Riccia fluitans.</title>
        <authorList>
            <person name="Paukszto L."/>
            <person name="Sawicki J."/>
            <person name="Karawczyk K."/>
            <person name="Piernik-Szablinska J."/>
            <person name="Szczecinska M."/>
            <person name="Mazdziarz M."/>
        </authorList>
    </citation>
    <scope>NUCLEOTIDE SEQUENCE [LARGE SCALE GENOMIC DNA]</scope>
    <source>
        <strain evidence="1">Rf_01</strain>
        <tissue evidence="1">Aerial parts of the thallus</tissue>
    </source>
</reference>
<dbReference type="EMBL" id="JBHFFA010000002">
    <property type="protein sequence ID" value="KAL2643028.1"/>
    <property type="molecule type" value="Genomic_DNA"/>
</dbReference>
<dbReference type="AlphaFoldDB" id="A0ABD1Z5M3"/>
<sequence>MLEAWENESVLHWWLDNSQPQLSKYLLSTIPSSECQISGQHFHARKSWCTRPTLAAPAEAASRNGMFHVEARMFSSLGVCRFRTVLFVWSAFWNSS</sequence>
<name>A0ABD1Z5M3_9MARC</name>
<accession>A0ABD1Z5M3</accession>
<keyword evidence="2" id="KW-1185">Reference proteome</keyword>
<proteinExistence type="predicted"/>
<gene>
    <name evidence="1" type="ORF">R1flu_010615</name>
</gene>
<evidence type="ECO:0000313" key="2">
    <source>
        <dbReference type="Proteomes" id="UP001605036"/>
    </source>
</evidence>
<evidence type="ECO:0000313" key="1">
    <source>
        <dbReference type="EMBL" id="KAL2643028.1"/>
    </source>
</evidence>